<keyword evidence="3" id="KW-0963">Cytoplasm</keyword>
<dbReference type="InterPro" id="IPR040079">
    <property type="entry name" value="Glutathione_S-Trfase"/>
</dbReference>
<reference evidence="6" key="1">
    <citation type="journal article" date="2021" name="bioRxiv">
        <title>Whole Genome Assembly and Annotation of Northern Wild Rice, Zizania palustris L., Supports a Whole Genome Duplication in the Zizania Genus.</title>
        <authorList>
            <person name="Haas M."/>
            <person name="Kono T."/>
            <person name="Macchietto M."/>
            <person name="Millas R."/>
            <person name="McGilp L."/>
            <person name="Shao M."/>
            <person name="Duquette J."/>
            <person name="Hirsch C.N."/>
            <person name="Kimball J."/>
        </authorList>
    </citation>
    <scope>NUCLEOTIDE SEQUENCE</scope>
    <source>
        <tissue evidence="6">Fresh leaf tissue</tissue>
    </source>
</reference>
<comment type="similarity">
    <text evidence="3">Belongs to the GST superfamily.</text>
</comment>
<feature type="domain" description="GST N-terminal" evidence="4">
    <location>
        <begin position="5"/>
        <end position="84"/>
    </location>
</feature>
<dbReference type="Pfam" id="PF13410">
    <property type="entry name" value="GST_C_2"/>
    <property type="match status" value="1"/>
</dbReference>
<dbReference type="EC" id="2.5.1.18" evidence="3"/>
<proteinExistence type="inferred from homology"/>
<keyword evidence="7" id="KW-1185">Reference proteome</keyword>
<dbReference type="Pfam" id="PF02798">
    <property type="entry name" value="GST_N"/>
    <property type="match status" value="1"/>
</dbReference>
<dbReference type="AlphaFoldDB" id="A0A8J6BAP9"/>
<evidence type="ECO:0000259" key="4">
    <source>
        <dbReference type="PROSITE" id="PS50404"/>
    </source>
</evidence>
<evidence type="ECO:0000256" key="3">
    <source>
        <dbReference type="RuleBase" id="RU369102"/>
    </source>
</evidence>
<dbReference type="GO" id="GO:0006749">
    <property type="term" value="P:glutathione metabolic process"/>
    <property type="evidence" value="ECO:0007669"/>
    <property type="project" value="InterPro"/>
</dbReference>
<dbReference type="GO" id="GO:0005829">
    <property type="term" value="C:cytosol"/>
    <property type="evidence" value="ECO:0007669"/>
    <property type="project" value="UniProtKB-SubCell"/>
</dbReference>
<dbReference type="SFLD" id="SFLDG00358">
    <property type="entry name" value="Main_(cytGST)"/>
    <property type="match status" value="1"/>
</dbReference>
<dbReference type="EMBL" id="JAAALK010000082">
    <property type="protein sequence ID" value="KAG8084552.1"/>
    <property type="molecule type" value="Genomic_DNA"/>
</dbReference>
<dbReference type="InterPro" id="IPR010987">
    <property type="entry name" value="Glutathione-S-Trfase_C-like"/>
</dbReference>
<feature type="domain" description="GST C-terminal" evidence="5">
    <location>
        <begin position="91"/>
        <end position="221"/>
    </location>
</feature>
<dbReference type="PANTHER" id="PTHR11260">
    <property type="entry name" value="GLUTATHIONE S-TRANSFERASE, GST, SUPERFAMILY, GST DOMAIN CONTAINING"/>
    <property type="match status" value="1"/>
</dbReference>
<dbReference type="SFLD" id="SFLDS00019">
    <property type="entry name" value="Glutathione_Transferase_(cytos"/>
    <property type="match status" value="1"/>
</dbReference>
<evidence type="ECO:0000313" key="6">
    <source>
        <dbReference type="EMBL" id="KAG8084552.1"/>
    </source>
</evidence>
<dbReference type="FunFam" id="1.20.1050.10:FF:000068">
    <property type="entry name" value="Putative GST6 protein"/>
    <property type="match status" value="1"/>
</dbReference>
<dbReference type="PROSITE" id="PS50405">
    <property type="entry name" value="GST_CTER"/>
    <property type="match status" value="1"/>
</dbReference>
<dbReference type="CDD" id="cd03185">
    <property type="entry name" value="GST_C_Tau"/>
    <property type="match status" value="1"/>
</dbReference>
<reference evidence="6" key="2">
    <citation type="submission" date="2021-02" db="EMBL/GenBank/DDBJ databases">
        <authorList>
            <person name="Kimball J.A."/>
            <person name="Haas M.W."/>
            <person name="Macchietto M."/>
            <person name="Kono T."/>
            <person name="Duquette J."/>
            <person name="Shao M."/>
        </authorList>
    </citation>
    <scope>NUCLEOTIDE SEQUENCE</scope>
    <source>
        <tissue evidence="6">Fresh leaf tissue</tissue>
    </source>
</reference>
<protein>
    <recommendedName>
        <fullName evidence="3">Glutathione S-transferase</fullName>
        <ecNumber evidence="3">2.5.1.18</ecNumber>
    </recommendedName>
</protein>
<dbReference type="GO" id="GO:0004364">
    <property type="term" value="F:glutathione transferase activity"/>
    <property type="evidence" value="ECO:0007669"/>
    <property type="project" value="UniProtKB-UniRule"/>
</dbReference>
<organism evidence="6 7">
    <name type="scientific">Zizania palustris</name>
    <name type="common">Northern wild rice</name>
    <dbReference type="NCBI Taxonomy" id="103762"/>
    <lineage>
        <taxon>Eukaryota</taxon>
        <taxon>Viridiplantae</taxon>
        <taxon>Streptophyta</taxon>
        <taxon>Embryophyta</taxon>
        <taxon>Tracheophyta</taxon>
        <taxon>Spermatophyta</taxon>
        <taxon>Magnoliopsida</taxon>
        <taxon>Liliopsida</taxon>
        <taxon>Poales</taxon>
        <taxon>Poaceae</taxon>
        <taxon>BOP clade</taxon>
        <taxon>Oryzoideae</taxon>
        <taxon>Oryzeae</taxon>
        <taxon>Zizaniinae</taxon>
        <taxon>Zizania</taxon>
    </lineage>
</organism>
<comment type="catalytic activity">
    <reaction evidence="2 3">
        <text>RX + glutathione = an S-substituted glutathione + a halide anion + H(+)</text>
        <dbReference type="Rhea" id="RHEA:16437"/>
        <dbReference type="ChEBI" id="CHEBI:15378"/>
        <dbReference type="ChEBI" id="CHEBI:16042"/>
        <dbReference type="ChEBI" id="CHEBI:17792"/>
        <dbReference type="ChEBI" id="CHEBI:57925"/>
        <dbReference type="ChEBI" id="CHEBI:90779"/>
        <dbReference type="EC" id="2.5.1.18"/>
    </reaction>
</comment>
<dbReference type="InterPro" id="IPR045074">
    <property type="entry name" value="GST_C_Tau"/>
</dbReference>
<dbReference type="InterPro" id="IPR045073">
    <property type="entry name" value="Omega/Tau-like"/>
</dbReference>
<dbReference type="Proteomes" id="UP000729402">
    <property type="component" value="Unassembled WGS sequence"/>
</dbReference>
<comment type="subcellular location">
    <subcellularLocation>
        <location evidence="3">Cytoplasm</location>
        <location evidence="3">Cytosol</location>
    </subcellularLocation>
</comment>
<name>A0A8J6BAP9_ZIZPA</name>
<evidence type="ECO:0000259" key="5">
    <source>
        <dbReference type="PROSITE" id="PS50405"/>
    </source>
</evidence>
<dbReference type="PROSITE" id="PS50404">
    <property type="entry name" value="GST_NTER"/>
    <property type="match status" value="1"/>
</dbReference>
<evidence type="ECO:0000256" key="1">
    <source>
        <dbReference type="ARBA" id="ARBA00022679"/>
    </source>
</evidence>
<sequence length="224" mass="25550">MAATEEVTLLDLWASPFGQRCRIALAEKKVEYEYIEQNLADKSELLLRSNPVHKKIPVLLHAGRSICESLLIVEYIDETWPSPSPLLPADDPYARARARFWARYVDDKLFDCQTRLWKLKSGEPAHEQAKEDLVQALTTLEAELGDRDYFGGEAFGFVDVALVPFTAWFHTYEKFGGGVAEELCPRLVAWAHRCKERNSVAMAIADPHKLYDFVLYLKQKFGAK</sequence>
<dbReference type="OrthoDB" id="202840at2759"/>
<comment type="function">
    <text evidence="3">Is involved in the conjugation of reduced glutathione to a wide number of exogenous and endogenous hydrophobic electrophiles.</text>
</comment>
<dbReference type="CDD" id="cd03058">
    <property type="entry name" value="GST_N_Tau"/>
    <property type="match status" value="1"/>
</dbReference>
<keyword evidence="1 3" id="KW-0808">Transferase</keyword>
<dbReference type="InterPro" id="IPR004045">
    <property type="entry name" value="Glutathione_S-Trfase_N"/>
</dbReference>
<dbReference type="SFLD" id="SFLDG01152">
    <property type="entry name" value="Main.3:_Omega-_and_Tau-like"/>
    <property type="match status" value="1"/>
</dbReference>
<dbReference type="FunFam" id="3.40.30.10:FF:000014">
    <property type="entry name" value="Tau class glutathione S-transferase"/>
    <property type="match status" value="1"/>
</dbReference>
<accession>A0A8J6BAP9</accession>
<dbReference type="PANTHER" id="PTHR11260:SF781">
    <property type="entry name" value="GLUTATHIONE S-TRANSFERASE U19"/>
    <property type="match status" value="1"/>
</dbReference>
<comment type="caution">
    <text evidence="6">The sequence shown here is derived from an EMBL/GenBank/DDBJ whole genome shotgun (WGS) entry which is preliminary data.</text>
</comment>
<gene>
    <name evidence="6" type="ORF">GUJ93_ZPchr0010g9254</name>
</gene>
<evidence type="ECO:0000256" key="2">
    <source>
        <dbReference type="ARBA" id="ARBA00047960"/>
    </source>
</evidence>
<evidence type="ECO:0000313" key="7">
    <source>
        <dbReference type="Proteomes" id="UP000729402"/>
    </source>
</evidence>